<reference evidence="1 2" key="1">
    <citation type="submission" date="2016-07" db="EMBL/GenBank/DDBJ databases">
        <title>Draft genome of the white-rot fungus Obba rivulosa 3A-2.</title>
        <authorList>
            <consortium name="DOE Joint Genome Institute"/>
            <person name="Miettinen O."/>
            <person name="Riley R."/>
            <person name="Acob R."/>
            <person name="Barry K."/>
            <person name="Cullen D."/>
            <person name="De Vries R."/>
            <person name="Hainaut M."/>
            <person name="Hatakka A."/>
            <person name="Henrissat B."/>
            <person name="Hilden K."/>
            <person name="Kuo R."/>
            <person name="Labutti K."/>
            <person name="Lipzen A."/>
            <person name="Makela M.R."/>
            <person name="Sandor L."/>
            <person name="Spatafora J.W."/>
            <person name="Grigoriev I.V."/>
            <person name="Hibbett D.S."/>
        </authorList>
    </citation>
    <scope>NUCLEOTIDE SEQUENCE [LARGE SCALE GENOMIC DNA]</scope>
    <source>
        <strain evidence="1 2">3A-2</strain>
    </source>
</reference>
<organism evidence="1 2">
    <name type="scientific">Obba rivulosa</name>
    <dbReference type="NCBI Taxonomy" id="1052685"/>
    <lineage>
        <taxon>Eukaryota</taxon>
        <taxon>Fungi</taxon>
        <taxon>Dikarya</taxon>
        <taxon>Basidiomycota</taxon>
        <taxon>Agaricomycotina</taxon>
        <taxon>Agaricomycetes</taxon>
        <taxon>Polyporales</taxon>
        <taxon>Gelatoporiaceae</taxon>
        <taxon>Obba</taxon>
    </lineage>
</organism>
<dbReference type="SUPFAM" id="SSF52047">
    <property type="entry name" value="RNI-like"/>
    <property type="match status" value="1"/>
</dbReference>
<protein>
    <recommendedName>
        <fullName evidence="3">F-box domain-containing protein</fullName>
    </recommendedName>
</protein>
<dbReference type="Proteomes" id="UP000250043">
    <property type="component" value="Unassembled WGS sequence"/>
</dbReference>
<dbReference type="EMBL" id="KV722334">
    <property type="protein sequence ID" value="OCH95832.1"/>
    <property type="molecule type" value="Genomic_DNA"/>
</dbReference>
<dbReference type="OrthoDB" id="2977329at2759"/>
<name>A0A8E2DUF4_9APHY</name>
<dbReference type="Gene3D" id="3.80.10.10">
    <property type="entry name" value="Ribonuclease Inhibitor"/>
    <property type="match status" value="1"/>
</dbReference>
<keyword evidence="2" id="KW-1185">Reference proteome</keyword>
<dbReference type="InterPro" id="IPR032675">
    <property type="entry name" value="LRR_dom_sf"/>
</dbReference>
<evidence type="ECO:0000313" key="1">
    <source>
        <dbReference type="EMBL" id="OCH95832.1"/>
    </source>
</evidence>
<evidence type="ECO:0000313" key="2">
    <source>
        <dbReference type="Proteomes" id="UP000250043"/>
    </source>
</evidence>
<sequence length="370" mass="41485">MPNVPPELSDYIIDFLHNDPASLKACSLVHRSWVPTARLHIFENVNLLTPRMCASFDRLMETSTHLGAYVKEFNVAKLTTTGMSAQDRTAALAMAERVLPRIFTHLAYVRAFSVSCLDVDVAMIISLAPHPSVEELVLEYCQFPAFGDFVDLFHSFPRLRTLSMRGVTWRDTELGARARPEPPRLQSVVLGKDMDTATLTRWMLAESLHRDIESLSVACVTEDNVIAVEPFLEALGPSLRDLEFHWFCSGMYVTLPSSFTIEGCTRLRSLSLHSPVAFDCCALPWVTTLLSHLSSEGIESISLKLRLLGDLNAIDWEAVEKILTDPKFKSLRTLAVQVLLWQGNNDDLAEVKSDIRARLPQLESKGIVRM</sequence>
<accession>A0A8E2DUF4</accession>
<proteinExistence type="predicted"/>
<gene>
    <name evidence="1" type="ORF">OBBRIDRAFT_800394</name>
</gene>
<evidence type="ECO:0008006" key="3">
    <source>
        <dbReference type="Google" id="ProtNLM"/>
    </source>
</evidence>
<dbReference type="AlphaFoldDB" id="A0A8E2DUF4"/>